<keyword evidence="3" id="KW-0675">Receptor</keyword>
<keyword evidence="2" id="KW-1185">Reference proteome</keyword>
<proteinExistence type="predicted"/>
<feature type="region of interest" description="Disordered" evidence="1">
    <location>
        <begin position="14"/>
        <end position="40"/>
    </location>
</feature>
<dbReference type="Proteomes" id="UP000261680">
    <property type="component" value="Unplaced"/>
</dbReference>
<dbReference type="AlphaFoldDB" id="A0A8M1GP72"/>
<sequence>MQKPARVQLGECLQRTRSWTQHSQQNQNMANSQKSPSCPLPVITRPLLQVHLLREGRRSRIPTRVGWRAPLPACWVRSVRSVSSFSALEALVTLAMHSASGTSRVFSALLNIGQSTCKRT</sequence>
<evidence type="ECO:0000256" key="1">
    <source>
        <dbReference type="SAM" id="MobiDB-lite"/>
    </source>
</evidence>
<organism evidence="2 3">
    <name type="scientific">Ursus maritimus</name>
    <name type="common">Polar bear</name>
    <name type="synonym">Thalarctos maritimus</name>
    <dbReference type="NCBI Taxonomy" id="29073"/>
    <lineage>
        <taxon>Eukaryota</taxon>
        <taxon>Metazoa</taxon>
        <taxon>Chordata</taxon>
        <taxon>Craniata</taxon>
        <taxon>Vertebrata</taxon>
        <taxon>Euteleostomi</taxon>
        <taxon>Mammalia</taxon>
        <taxon>Eutheria</taxon>
        <taxon>Laurasiatheria</taxon>
        <taxon>Carnivora</taxon>
        <taxon>Caniformia</taxon>
        <taxon>Ursidae</taxon>
        <taxon>Ursus</taxon>
    </lineage>
</organism>
<evidence type="ECO:0000313" key="3">
    <source>
        <dbReference type="RefSeq" id="XP_040497516.1"/>
    </source>
</evidence>
<evidence type="ECO:0000313" key="2">
    <source>
        <dbReference type="Proteomes" id="UP000261680"/>
    </source>
</evidence>
<dbReference type="RefSeq" id="XP_040497516.1">
    <property type="nucleotide sequence ID" value="XM_040641582.1"/>
</dbReference>
<protein>
    <submittedName>
        <fullName evidence="3">Psychosine receptor isoform X2</fullName>
    </submittedName>
</protein>
<dbReference type="CTD" id="8477"/>
<gene>
    <name evidence="3" type="primary">GPR65</name>
</gene>
<dbReference type="GeneID" id="103670509"/>
<accession>A0A8M1GP72</accession>
<reference evidence="3" key="1">
    <citation type="submission" date="2025-08" db="UniProtKB">
        <authorList>
            <consortium name="RefSeq"/>
        </authorList>
    </citation>
    <scope>IDENTIFICATION</scope>
    <source>
        <tissue evidence="3">Whole blood</tissue>
    </source>
</reference>
<feature type="compositionally biased region" description="Polar residues" evidence="1">
    <location>
        <begin position="15"/>
        <end position="36"/>
    </location>
</feature>
<name>A0A8M1GP72_URSMA</name>